<dbReference type="AlphaFoldDB" id="A0AA48HP00"/>
<accession>A0AA48HP00</accession>
<name>A0AA48HP00_9ALTE</name>
<dbReference type="RefSeq" id="WP_338292989.1">
    <property type="nucleotide sequence ID" value="NZ_AP027272.1"/>
</dbReference>
<evidence type="ECO:0000313" key="1">
    <source>
        <dbReference type="EMBL" id="BDX06997.1"/>
    </source>
</evidence>
<reference evidence="1" key="1">
    <citation type="submission" date="2023-01" db="EMBL/GenBank/DDBJ databases">
        <title>Complete genome sequence of Planctobacterium marinum strain Dej080120_11.</title>
        <authorList>
            <person name="Ueki S."/>
            <person name="Maruyama F."/>
        </authorList>
    </citation>
    <scope>NUCLEOTIDE SEQUENCE</scope>
    <source>
        <strain evidence="1">Dej080120_11</strain>
    </source>
</reference>
<proteinExistence type="predicted"/>
<protein>
    <submittedName>
        <fullName evidence="1">Uncharacterized protein</fullName>
    </submittedName>
</protein>
<sequence>MAATSIEIKFVMQGGGDYQQNVTGIQVGTMVDPATGQSWAGPFYANPWKWNNEGNNVNSFALMGNYVYEGTEATAFAQVVISPQDMSEGDHTVVAVLETADIDGSDTNQILRFKSVTLDGSASHDVNITNWGNGQQPASTFAQTVA</sequence>
<evidence type="ECO:0000313" key="2">
    <source>
        <dbReference type="Proteomes" id="UP001333710"/>
    </source>
</evidence>
<dbReference type="Proteomes" id="UP001333710">
    <property type="component" value="Chromosome"/>
</dbReference>
<gene>
    <name evidence="1" type="ORF">MACH26_25180</name>
</gene>
<keyword evidence="2" id="KW-1185">Reference proteome</keyword>
<organism evidence="1 2">
    <name type="scientific">Planctobacterium marinum</name>
    <dbReference type="NCBI Taxonomy" id="1631968"/>
    <lineage>
        <taxon>Bacteria</taxon>
        <taxon>Pseudomonadati</taxon>
        <taxon>Pseudomonadota</taxon>
        <taxon>Gammaproteobacteria</taxon>
        <taxon>Alteromonadales</taxon>
        <taxon>Alteromonadaceae</taxon>
        <taxon>Planctobacterium</taxon>
    </lineage>
</organism>
<dbReference type="KEGG" id="pmaw:MACH26_25180"/>
<dbReference type="EMBL" id="AP027272">
    <property type="protein sequence ID" value="BDX06997.1"/>
    <property type="molecule type" value="Genomic_DNA"/>
</dbReference>